<dbReference type="SUPFAM" id="SSF53613">
    <property type="entry name" value="Ribokinase-like"/>
    <property type="match status" value="1"/>
</dbReference>
<organism evidence="2 3">
    <name type="scientific">Spizellomyces punctatus (strain DAOM BR117)</name>
    <dbReference type="NCBI Taxonomy" id="645134"/>
    <lineage>
        <taxon>Eukaryota</taxon>
        <taxon>Fungi</taxon>
        <taxon>Fungi incertae sedis</taxon>
        <taxon>Chytridiomycota</taxon>
        <taxon>Chytridiomycota incertae sedis</taxon>
        <taxon>Chytridiomycetes</taxon>
        <taxon>Spizellomycetales</taxon>
        <taxon>Spizellomycetaceae</taxon>
        <taxon>Spizellomyces</taxon>
    </lineage>
</organism>
<dbReference type="EMBL" id="KQ257467">
    <property type="protein sequence ID" value="KNC96749.1"/>
    <property type="molecule type" value="Genomic_DNA"/>
</dbReference>
<proteinExistence type="predicted"/>
<keyword evidence="3" id="KW-1185">Reference proteome</keyword>
<dbReference type="InterPro" id="IPR011611">
    <property type="entry name" value="PfkB_dom"/>
</dbReference>
<dbReference type="OrthoDB" id="497927at2759"/>
<dbReference type="RefSeq" id="XP_016604789.1">
    <property type="nucleotide sequence ID" value="XM_016756108.1"/>
</dbReference>
<dbReference type="InParanoid" id="A0A0L0H710"/>
<dbReference type="PANTHER" id="PTHR47098">
    <property type="entry name" value="PROTEIN MAK32"/>
    <property type="match status" value="1"/>
</dbReference>
<dbReference type="Gene3D" id="3.40.1190.20">
    <property type="match status" value="1"/>
</dbReference>
<dbReference type="eggNOG" id="ENOG502QTK3">
    <property type="taxonomic scope" value="Eukaryota"/>
</dbReference>
<dbReference type="FunCoup" id="A0A0L0H710">
    <property type="interactions" value="1"/>
</dbReference>
<dbReference type="Proteomes" id="UP000053201">
    <property type="component" value="Unassembled WGS sequence"/>
</dbReference>
<dbReference type="InterPro" id="IPR029056">
    <property type="entry name" value="Ribokinase-like"/>
</dbReference>
<accession>A0A0L0H710</accession>
<dbReference type="GeneID" id="27691140"/>
<dbReference type="Pfam" id="PF00294">
    <property type="entry name" value="PfkB"/>
    <property type="match status" value="1"/>
</dbReference>
<dbReference type="AlphaFoldDB" id="A0A0L0H710"/>
<name>A0A0L0H710_SPIPD</name>
<evidence type="ECO:0000259" key="1">
    <source>
        <dbReference type="Pfam" id="PF00294"/>
    </source>
</evidence>
<feature type="domain" description="Carbohydrate kinase PfkB" evidence="1">
    <location>
        <begin position="139"/>
        <end position="350"/>
    </location>
</feature>
<dbReference type="OMA" id="VIKSWNT"/>
<sequence length="381" mass="41623">MATKVDETLASDESNPLIASAGSLIIDDIVLEDGTKNYGVMGGAGAHAIIGARIWLPSPTLSKRLGYIANIGDECPPDVVPRLNDLHISLLVRRVSGQPQPRAWNTFGAENKPGHRAFKYQTPEESYARFFRVLPDQFPEKWIDTVEYIHLITSPARLIAWVEAFRKRLQGRAQNRSPCIVWEPSPESCRSTNWNEFLTACGFANVVSPNHEEAKQLATEALSTWRVINQASRSPVGRQEVNCAIDDLNELVSCILASLEALRIPPPTLLLRAAERGCLVVPPKAVPVLVPAYWTVVAQGNPTAIVDVTGAGNSFLGGWMAGHLLSNKDPIAAACYGSVSASFTLEQVGCPVIKMENGREVWSGSDTAMDRLSRFRTLINL</sequence>
<dbReference type="VEuPathDB" id="FungiDB:SPPG_07957"/>
<protein>
    <recommendedName>
        <fullName evidence="1">Carbohydrate kinase PfkB domain-containing protein</fullName>
    </recommendedName>
</protein>
<dbReference type="STRING" id="645134.A0A0L0H710"/>
<gene>
    <name evidence="2" type="ORF">SPPG_07957</name>
</gene>
<dbReference type="PANTHER" id="PTHR47098:SF2">
    <property type="entry name" value="PROTEIN MAK32"/>
    <property type="match status" value="1"/>
</dbReference>
<reference evidence="2 3" key="1">
    <citation type="submission" date="2009-08" db="EMBL/GenBank/DDBJ databases">
        <title>The Genome Sequence of Spizellomyces punctatus strain DAOM BR117.</title>
        <authorList>
            <consortium name="The Broad Institute Genome Sequencing Platform"/>
            <person name="Russ C."/>
            <person name="Cuomo C."/>
            <person name="Shea T."/>
            <person name="Young S.K."/>
            <person name="Zeng Q."/>
            <person name="Koehrsen M."/>
            <person name="Haas B."/>
            <person name="Borodovsky M."/>
            <person name="Guigo R."/>
            <person name="Alvarado L."/>
            <person name="Berlin A."/>
            <person name="Bochicchio J."/>
            <person name="Borenstein D."/>
            <person name="Chapman S."/>
            <person name="Chen Z."/>
            <person name="Engels R."/>
            <person name="Freedman E."/>
            <person name="Gellesch M."/>
            <person name="Goldberg J."/>
            <person name="Griggs A."/>
            <person name="Gujja S."/>
            <person name="Heiman D."/>
            <person name="Hepburn T."/>
            <person name="Howarth C."/>
            <person name="Jen D."/>
            <person name="Larson L."/>
            <person name="Lewis B."/>
            <person name="Mehta T."/>
            <person name="Park D."/>
            <person name="Pearson M."/>
            <person name="Roberts A."/>
            <person name="Saif S."/>
            <person name="Shenoy N."/>
            <person name="Sisk P."/>
            <person name="Stolte C."/>
            <person name="Sykes S."/>
            <person name="Thomson T."/>
            <person name="Walk T."/>
            <person name="White J."/>
            <person name="Yandava C."/>
            <person name="Burger G."/>
            <person name="Gray M.W."/>
            <person name="Holland P.W.H."/>
            <person name="King N."/>
            <person name="Lang F.B.F."/>
            <person name="Roger A.J."/>
            <person name="Ruiz-Trillo I."/>
            <person name="Lander E."/>
            <person name="Nusbaum C."/>
        </authorList>
    </citation>
    <scope>NUCLEOTIDE SEQUENCE [LARGE SCALE GENOMIC DNA]</scope>
    <source>
        <strain evidence="2 3">DAOM BR117</strain>
    </source>
</reference>
<evidence type="ECO:0000313" key="3">
    <source>
        <dbReference type="Proteomes" id="UP000053201"/>
    </source>
</evidence>
<evidence type="ECO:0000313" key="2">
    <source>
        <dbReference type="EMBL" id="KNC96749.1"/>
    </source>
</evidence>